<dbReference type="RefSeq" id="WP_039634764.1">
    <property type="nucleotide sequence ID" value="NZ_AYSO01000018.1"/>
</dbReference>
<dbReference type="EMBL" id="AYSO01000018">
    <property type="protein sequence ID" value="KIE45919.1"/>
    <property type="molecule type" value="Genomic_DNA"/>
</dbReference>
<keyword evidence="3 9" id="KW-0813">Transport</keyword>
<feature type="transmembrane region" description="Helical" evidence="9">
    <location>
        <begin position="44"/>
        <end position="64"/>
    </location>
</feature>
<keyword evidence="5 9" id="KW-0812">Transmembrane</keyword>
<dbReference type="InterPro" id="IPR004685">
    <property type="entry name" value="Brnchd-chn_aa_trnsp_Livcs"/>
</dbReference>
<keyword evidence="11" id="KW-1185">Reference proteome</keyword>
<feature type="transmembrane region" description="Helical" evidence="9">
    <location>
        <begin position="198"/>
        <end position="217"/>
    </location>
</feature>
<proteinExistence type="inferred from homology"/>
<evidence type="ECO:0000256" key="6">
    <source>
        <dbReference type="ARBA" id="ARBA00022970"/>
    </source>
</evidence>
<evidence type="ECO:0000256" key="1">
    <source>
        <dbReference type="ARBA" id="ARBA00004651"/>
    </source>
</evidence>
<dbReference type="GO" id="GO:0005304">
    <property type="term" value="F:L-valine transmembrane transporter activity"/>
    <property type="evidence" value="ECO:0007669"/>
    <property type="project" value="TreeGrafter"/>
</dbReference>
<reference evidence="10 11" key="1">
    <citation type="journal article" date="2015" name="Infect. Genet. Evol.">
        <title>Genomic sequences of six botulinum neurotoxin-producing strains representing three clostridial species illustrate the mobility and diversity of botulinum neurotoxin genes.</title>
        <authorList>
            <person name="Smith T.J."/>
            <person name="Hill K.K."/>
            <person name="Xie G."/>
            <person name="Foley B.T."/>
            <person name="Williamson C.H."/>
            <person name="Foster J.T."/>
            <person name="Johnson S.L."/>
            <person name="Chertkov O."/>
            <person name="Teshima H."/>
            <person name="Gibbons H.S."/>
            <person name="Johnsky L.A."/>
            <person name="Karavis M.A."/>
            <person name="Smith L.A."/>
        </authorList>
    </citation>
    <scope>NUCLEOTIDE SEQUENCE [LARGE SCALE GENOMIC DNA]</scope>
    <source>
        <strain evidence="10 11">CDC 2741</strain>
    </source>
</reference>
<feature type="transmembrane region" description="Helical" evidence="9">
    <location>
        <begin position="321"/>
        <end position="341"/>
    </location>
</feature>
<comment type="caution">
    <text evidence="9">Lacks conserved residue(s) required for the propagation of feature annotation.</text>
</comment>
<keyword evidence="7 9" id="KW-1133">Transmembrane helix</keyword>
<dbReference type="GO" id="GO:0015820">
    <property type="term" value="P:L-leucine transport"/>
    <property type="evidence" value="ECO:0007669"/>
    <property type="project" value="TreeGrafter"/>
</dbReference>
<evidence type="ECO:0000313" key="10">
    <source>
        <dbReference type="EMBL" id="KIE45919.1"/>
    </source>
</evidence>
<dbReference type="PANTHER" id="PTHR30588">
    <property type="entry name" value="BRANCHED-CHAIN AMINO ACID TRANSPORT SYSTEM 2 CARRIER PROTEIN"/>
    <property type="match status" value="1"/>
</dbReference>
<evidence type="ECO:0000256" key="3">
    <source>
        <dbReference type="ARBA" id="ARBA00022448"/>
    </source>
</evidence>
<feature type="transmembrane region" description="Helical" evidence="9">
    <location>
        <begin position="376"/>
        <end position="402"/>
    </location>
</feature>
<comment type="similarity">
    <text evidence="2 9">Belongs to the branched chain amino acid transporter family.</text>
</comment>
<feature type="transmembrane region" description="Helical" evidence="9">
    <location>
        <begin position="154"/>
        <end position="178"/>
    </location>
</feature>
<evidence type="ECO:0000256" key="2">
    <source>
        <dbReference type="ARBA" id="ARBA00008540"/>
    </source>
</evidence>
<keyword evidence="4" id="KW-1003">Cell membrane</keyword>
<dbReference type="GO" id="GO:0015190">
    <property type="term" value="F:L-leucine transmembrane transporter activity"/>
    <property type="evidence" value="ECO:0007669"/>
    <property type="project" value="TreeGrafter"/>
</dbReference>
<dbReference type="PANTHER" id="PTHR30588:SF8">
    <property type="entry name" value="BRANCHED-CHAIN AMINO ACID PERMEASE BRAB"/>
    <property type="match status" value="1"/>
</dbReference>
<evidence type="ECO:0000256" key="7">
    <source>
        <dbReference type="ARBA" id="ARBA00022989"/>
    </source>
</evidence>
<comment type="subcellular location">
    <subcellularLocation>
        <location evidence="1 9">Cell membrane</location>
        <topology evidence="1 9">Multi-pass membrane protein</topology>
    </subcellularLocation>
</comment>
<dbReference type="GO" id="GO:0005886">
    <property type="term" value="C:plasma membrane"/>
    <property type="evidence" value="ECO:0007669"/>
    <property type="project" value="UniProtKB-SubCell"/>
</dbReference>
<gene>
    <name evidence="10" type="primary">brnQ</name>
    <name evidence="10" type="ORF">U732_2422</name>
</gene>
<sequence>MKNSLKFSEILSIGLLLFAIFFGAGNMIFPPALGQAAGTNTWIAILGFIAADVGLSLLAIIAVALADGNFNKLASRVHPKFAKFFIIVIYMAMGPLCIVPRTGAVSYEMSVIPLLPQGFQGGWIARILFTFTFFIITYFLALNPSKLVDRIGKILTPALLLMIGVVTITSIVSPIGSFSAPIGAYAHTPFLRGFLDGYLTLDAVGALIVAIIVINAIKERGVKEPKLIAKNTIYSGIIASLSLLIVYFSLSYLGASSISLGQTKDGVTILTNVMSHLFGTSGILLLGLIITFACLTTSVGLVSAFGNYFAELSSKLSYKKIIGLVCLFSFIVSNLGLSVILKVTEPLLLMIYPLTIILILVSFIDKYINSNPKVYIGAMICAFVISFIQVIEGLGFTFSPLYEIAHMIPLYDVGIGWLIPSIIGGLIGLFVPYKTAKELNA</sequence>
<dbReference type="Pfam" id="PF05525">
    <property type="entry name" value="Branch_AA_trans"/>
    <property type="match status" value="1"/>
</dbReference>
<dbReference type="NCBIfam" id="TIGR00796">
    <property type="entry name" value="livcs"/>
    <property type="match status" value="1"/>
</dbReference>
<feature type="transmembrane region" description="Helical" evidence="9">
    <location>
        <begin position="283"/>
        <end position="309"/>
    </location>
</feature>
<organism evidence="10 11">
    <name type="scientific">Clostridium argentinense CDC 2741</name>
    <dbReference type="NCBI Taxonomy" id="1418104"/>
    <lineage>
        <taxon>Bacteria</taxon>
        <taxon>Bacillati</taxon>
        <taxon>Bacillota</taxon>
        <taxon>Clostridia</taxon>
        <taxon>Eubacteriales</taxon>
        <taxon>Clostridiaceae</taxon>
        <taxon>Clostridium</taxon>
    </lineage>
</organism>
<keyword evidence="6 9" id="KW-0029">Amino-acid transport</keyword>
<dbReference type="Proteomes" id="UP000031366">
    <property type="component" value="Unassembled WGS sequence"/>
</dbReference>
<comment type="function">
    <text evidence="9">Component of the transport system for branched-chain amino acids.</text>
</comment>
<feature type="transmembrane region" description="Helical" evidence="9">
    <location>
        <begin position="123"/>
        <end position="142"/>
    </location>
</feature>
<comment type="caution">
    <text evidence="10">The sequence shown here is derived from an EMBL/GenBank/DDBJ whole genome shotgun (WGS) entry which is preliminary data.</text>
</comment>
<dbReference type="AlphaFoldDB" id="A0A0C1TZ53"/>
<feature type="transmembrane region" description="Helical" evidence="9">
    <location>
        <begin position="347"/>
        <end position="364"/>
    </location>
</feature>
<feature type="transmembrane region" description="Helical" evidence="9">
    <location>
        <begin position="229"/>
        <end position="250"/>
    </location>
</feature>
<evidence type="ECO:0000256" key="8">
    <source>
        <dbReference type="ARBA" id="ARBA00023136"/>
    </source>
</evidence>
<keyword evidence="8 9" id="KW-0472">Membrane</keyword>
<accession>A0A0C1TZ53</accession>
<dbReference type="OrthoDB" id="9783920at2"/>
<feature type="transmembrane region" description="Helical" evidence="9">
    <location>
        <begin position="414"/>
        <end position="433"/>
    </location>
</feature>
<evidence type="ECO:0000256" key="9">
    <source>
        <dbReference type="RuleBase" id="RU362122"/>
    </source>
</evidence>
<dbReference type="GO" id="GO:0015188">
    <property type="term" value="F:L-isoleucine transmembrane transporter activity"/>
    <property type="evidence" value="ECO:0007669"/>
    <property type="project" value="TreeGrafter"/>
</dbReference>
<dbReference type="GO" id="GO:0015818">
    <property type="term" value="P:isoleucine transport"/>
    <property type="evidence" value="ECO:0007669"/>
    <property type="project" value="TreeGrafter"/>
</dbReference>
<evidence type="ECO:0000313" key="11">
    <source>
        <dbReference type="Proteomes" id="UP000031366"/>
    </source>
</evidence>
<feature type="transmembrane region" description="Helical" evidence="9">
    <location>
        <begin position="84"/>
        <end position="103"/>
    </location>
</feature>
<evidence type="ECO:0000256" key="5">
    <source>
        <dbReference type="ARBA" id="ARBA00022692"/>
    </source>
</evidence>
<protein>
    <recommendedName>
        <fullName evidence="9">Branched-chain amino acid transport system carrier protein</fullName>
    </recommendedName>
</protein>
<name>A0A0C1TZ53_9CLOT</name>
<evidence type="ECO:0000256" key="4">
    <source>
        <dbReference type="ARBA" id="ARBA00022475"/>
    </source>
</evidence>